<dbReference type="RefSeq" id="WP_265964331.1">
    <property type="nucleotide sequence ID" value="NZ_JAPEVI010000003.1"/>
</dbReference>
<dbReference type="InterPro" id="IPR027417">
    <property type="entry name" value="P-loop_NTPase"/>
</dbReference>
<keyword evidence="2" id="KW-0418">Kinase</keyword>
<dbReference type="Gene3D" id="3.40.50.300">
    <property type="entry name" value="P-loop containing nucleotide triphosphate hydrolases"/>
    <property type="match status" value="1"/>
</dbReference>
<accession>A0ABT3R575</accession>
<evidence type="ECO:0000259" key="1">
    <source>
        <dbReference type="Pfam" id="PF07475"/>
    </source>
</evidence>
<keyword evidence="3" id="KW-1185">Reference proteome</keyword>
<dbReference type="EMBL" id="JAPEVI010000003">
    <property type="protein sequence ID" value="MCX2724383.1"/>
    <property type="molecule type" value="Genomic_DNA"/>
</dbReference>
<dbReference type="InterPro" id="IPR011104">
    <property type="entry name" value="Hpr_kin/Pase_C"/>
</dbReference>
<feature type="domain" description="HPr kinase/phosphorylase C-terminal" evidence="1">
    <location>
        <begin position="3"/>
        <end position="85"/>
    </location>
</feature>
<gene>
    <name evidence="2" type="ORF">ON753_18735</name>
</gene>
<dbReference type="SUPFAM" id="SSF53795">
    <property type="entry name" value="PEP carboxykinase-like"/>
    <property type="match status" value="1"/>
</dbReference>
<dbReference type="Pfam" id="PF07475">
    <property type="entry name" value="Hpr_kinase_C"/>
    <property type="match status" value="1"/>
</dbReference>
<sequence length="155" mass="16643">MTRQSVHATCVVVGTHGVLIRGDAGSGKSSLAETLLEAARAKGNFAALVADDRVLLDAERDRVLARVPETIQGMIEVRGVGLEEIAFEPVACVDLIVDLKPPEAIDRLPDPALASDLLEGISLPLLSCPSNDPGTSLRQIRWAFRELFPETADYI</sequence>
<dbReference type="CDD" id="cd01918">
    <property type="entry name" value="HprK_C"/>
    <property type="match status" value="1"/>
</dbReference>
<organism evidence="2 3">
    <name type="scientific">Roseibium salinum</name>
    <dbReference type="NCBI Taxonomy" id="1604349"/>
    <lineage>
        <taxon>Bacteria</taxon>
        <taxon>Pseudomonadati</taxon>
        <taxon>Pseudomonadota</taxon>
        <taxon>Alphaproteobacteria</taxon>
        <taxon>Hyphomicrobiales</taxon>
        <taxon>Stappiaceae</taxon>
        <taxon>Roseibium</taxon>
    </lineage>
</organism>
<reference evidence="2 3" key="1">
    <citation type="journal article" date="2016" name="Int. J. Syst. Evol. Microbiol.">
        <title>Labrenzia salina sp. nov., isolated from the rhizosphere of the halophyte Arthrocnemum macrostachyum.</title>
        <authorList>
            <person name="Camacho M."/>
            <person name="Redondo-Gomez S."/>
            <person name="Rodriguez-Llorente I."/>
            <person name="Rohde M."/>
            <person name="Sproer C."/>
            <person name="Schumann P."/>
            <person name="Klenk H.P."/>
            <person name="Montero-Calasanz M.D.C."/>
        </authorList>
    </citation>
    <scope>NUCLEOTIDE SEQUENCE [LARGE SCALE GENOMIC DNA]</scope>
    <source>
        <strain evidence="2 3">DSM 29163</strain>
    </source>
</reference>
<name>A0ABT3R575_9HYPH</name>
<keyword evidence="2" id="KW-0808">Transferase</keyword>
<proteinExistence type="predicted"/>
<protein>
    <submittedName>
        <fullName evidence="2">HPr kinase/phosphatase C-terminal domain-containing protein</fullName>
    </submittedName>
</protein>
<evidence type="ECO:0000313" key="3">
    <source>
        <dbReference type="Proteomes" id="UP001300261"/>
    </source>
</evidence>
<evidence type="ECO:0000313" key="2">
    <source>
        <dbReference type="EMBL" id="MCX2724383.1"/>
    </source>
</evidence>
<comment type="caution">
    <text evidence="2">The sequence shown here is derived from an EMBL/GenBank/DDBJ whole genome shotgun (WGS) entry which is preliminary data.</text>
</comment>
<dbReference type="GO" id="GO:0016301">
    <property type="term" value="F:kinase activity"/>
    <property type="evidence" value="ECO:0007669"/>
    <property type="project" value="UniProtKB-KW"/>
</dbReference>
<dbReference type="Proteomes" id="UP001300261">
    <property type="component" value="Unassembled WGS sequence"/>
</dbReference>